<sequence length="82" mass="9578">MNVFELMFVPMVLFMVVVAPIWIVMHYRSLNKSSRSLSEDDRQSLDEMLATVDKLSHRIVSLESILDADHPNWREAEKSRSE</sequence>
<dbReference type="GO" id="GO:0006355">
    <property type="term" value="P:regulation of DNA-templated transcription"/>
    <property type="evidence" value="ECO:0007669"/>
    <property type="project" value="InterPro"/>
</dbReference>
<evidence type="ECO:0000313" key="2">
    <source>
        <dbReference type="EMBL" id="AAR37945.1"/>
    </source>
</evidence>
<protein>
    <submittedName>
        <fullName evidence="2">Phage shock protein B</fullName>
    </submittedName>
</protein>
<dbReference type="AlphaFoldDB" id="Q6SGB7"/>
<keyword evidence="1" id="KW-0812">Transmembrane</keyword>
<dbReference type="NCBIfam" id="NF006993">
    <property type="entry name" value="PRK09458.1"/>
    <property type="match status" value="1"/>
</dbReference>
<dbReference type="GO" id="GO:0009271">
    <property type="term" value="P:phage shock"/>
    <property type="evidence" value="ECO:0007669"/>
    <property type="project" value="InterPro"/>
</dbReference>
<evidence type="ECO:0000256" key="1">
    <source>
        <dbReference type="SAM" id="Phobius"/>
    </source>
</evidence>
<dbReference type="NCBIfam" id="TIGR02976">
    <property type="entry name" value="phageshock_pspB"/>
    <property type="match status" value="1"/>
</dbReference>
<reference evidence="2" key="2">
    <citation type="submission" date="2003-12" db="EMBL/GenBank/DDBJ databases">
        <title>Monterey Bay Coastal Ocean Microbial Observatory environmental clone sequencing.</title>
        <authorList>
            <person name="DeLong E.F."/>
        </authorList>
    </citation>
    <scope>NUCLEOTIDE SEQUENCE</scope>
</reference>
<keyword evidence="1" id="KW-0472">Membrane</keyword>
<keyword evidence="1" id="KW-1133">Transmembrane helix</keyword>
<dbReference type="InterPro" id="IPR009554">
    <property type="entry name" value="Phageshock_PspB"/>
</dbReference>
<accession>Q6SGB7</accession>
<dbReference type="Pfam" id="PF06667">
    <property type="entry name" value="PspB"/>
    <property type="match status" value="1"/>
</dbReference>
<organism evidence="2">
    <name type="scientific">uncultured marine bacterium 561</name>
    <dbReference type="NCBI Taxonomy" id="257396"/>
    <lineage>
        <taxon>Bacteria</taxon>
        <taxon>environmental samples</taxon>
    </lineage>
</organism>
<dbReference type="EMBL" id="AY458643">
    <property type="protein sequence ID" value="AAR37945.1"/>
    <property type="molecule type" value="Genomic_DNA"/>
</dbReference>
<gene>
    <name evidence="2" type="ORF">MBMO_EBAC000-47H08.24</name>
</gene>
<name>Q6SGB7_9BACT</name>
<reference evidence="2" key="1">
    <citation type="submission" date="2003-11" db="EMBL/GenBank/DDBJ databases">
        <authorList>
            <person name="Heidelberg J.F."/>
            <person name="Eisen J.A."/>
            <person name="Nelson W.C."/>
            <person name="DeLong E.F."/>
        </authorList>
    </citation>
    <scope>NUCLEOTIDE SEQUENCE</scope>
</reference>
<feature type="transmembrane region" description="Helical" evidence="1">
    <location>
        <begin position="6"/>
        <end position="25"/>
    </location>
</feature>
<proteinExistence type="predicted"/>